<keyword evidence="5" id="KW-1185">Reference proteome</keyword>
<name>A0A813XRJ9_9BILA</name>
<evidence type="ECO:0000313" key="2">
    <source>
        <dbReference type="EMBL" id="CAF0840589.1"/>
    </source>
</evidence>
<evidence type="ECO:0000259" key="1">
    <source>
        <dbReference type="SMART" id="SM00597"/>
    </source>
</evidence>
<dbReference type="Proteomes" id="UP000663870">
    <property type="component" value="Unassembled WGS sequence"/>
</dbReference>
<sequence length="752" mass="87069">MDSNLPSSKRNKRSKDGHDILKYFKKKKADDTTSTICSSAVTSNSSISNEQSNVAVSVENKEELTTAEVVFESEVSTQANNDIIITESDIEDEPAPSNSSSVRQTTTPTTTMMECSTDKTFVDEIGVQLRIIETLFESCQKLIKSSTSIDICPEIFVEQSNVFAEKIVQYGTDLKNLCTSFISMIETNRNNIIVTNPKQDKLIDRDPGSYNSNYKFTEEELRYFASVGPLQIKLDHYPRNEELYTTGKTCRFATKWYEEHSYLEYSEKKDAAFCFTCRLFTDGPGSEKHADAWTSNGVRKLEQHFSSIAHVASVNRYLNFKTKKLNVDLMLDNNRRKENQEQEKILQLNKEVIVTLLDSARFLAAQGLAFRREPENEGNFIQLIQLQRRNNHILNDWFLKAKLDKYQVSYLSHRSQDDIKRYHVLREQLDKSPYGLSVKSLSGTRWSANYESIHSVIESYDIILQCLILVEEETNFDKETMLKGRALKNKLMSYEIFVLLKFLENITRTTHSLTKHLQSKELDILSSIDLIDSTLKLIKIMRNDDQSLINILICGEEHGKLYDVDIEKEFDRLHRPRQRSCRFDSKPETAVRLTRQSFYLKLFREILDHLYTTYADYLKVLKEKLKWFNNITPDRIEQLTLAECEHMCAIVPNLISAQLLYTEFQLLTDKIKECDDMSQVIRLLQQSGHLYPKLSKVYNFILTLPISIAKHLSLCSVERDLIEKLNLSKLSNDWPITNVYHEKSSDCFLSNI</sequence>
<dbReference type="AlphaFoldDB" id="A0A813XRJ9"/>
<dbReference type="Proteomes" id="UP000663854">
    <property type="component" value="Unassembled WGS sequence"/>
</dbReference>
<gene>
    <name evidence="2" type="ORF">JXQ802_LOCUS6162</name>
    <name evidence="3" type="ORF">PYM288_LOCUS8179</name>
</gene>
<dbReference type="InterPro" id="IPR006580">
    <property type="entry name" value="Znf_TTF"/>
</dbReference>
<evidence type="ECO:0000313" key="4">
    <source>
        <dbReference type="Proteomes" id="UP000663854"/>
    </source>
</evidence>
<dbReference type="EMBL" id="CAJNOL010000096">
    <property type="protein sequence ID" value="CAF0840589.1"/>
    <property type="molecule type" value="Genomic_DNA"/>
</dbReference>
<dbReference type="EMBL" id="CAJNOH010000107">
    <property type="protein sequence ID" value="CAF0873701.1"/>
    <property type="molecule type" value="Genomic_DNA"/>
</dbReference>
<comment type="caution">
    <text evidence="3">The sequence shown here is derived from an EMBL/GenBank/DDBJ whole genome shotgun (WGS) entry which is preliminary data.</text>
</comment>
<dbReference type="PANTHER" id="PTHR45749:SF21">
    <property type="entry name" value="DUF4371 DOMAIN-CONTAINING PROTEIN"/>
    <property type="match status" value="1"/>
</dbReference>
<organism evidence="3 4">
    <name type="scientific">Rotaria sordida</name>
    <dbReference type="NCBI Taxonomy" id="392033"/>
    <lineage>
        <taxon>Eukaryota</taxon>
        <taxon>Metazoa</taxon>
        <taxon>Spiralia</taxon>
        <taxon>Gnathifera</taxon>
        <taxon>Rotifera</taxon>
        <taxon>Eurotatoria</taxon>
        <taxon>Bdelloidea</taxon>
        <taxon>Philodinida</taxon>
        <taxon>Philodinidae</taxon>
        <taxon>Rotaria</taxon>
    </lineage>
</organism>
<dbReference type="SMART" id="SM00597">
    <property type="entry name" value="ZnF_TTF"/>
    <property type="match status" value="1"/>
</dbReference>
<proteinExistence type="predicted"/>
<reference evidence="3" key="1">
    <citation type="submission" date="2021-02" db="EMBL/GenBank/DDBJ databases">
        <authorList>
            <person name="Nowell W R."/>
        </authorList>
    </citation>
    <scope>NUCLEOTIDE SEQUENCE</scope>
</reference>
<accession>A0A813XRJ9</accession>
<protein>
    <recommendedName>
        <fullName evidence="1">TTF-type domain-containing protein</fullName>
    </recommendedName>
</protein>
<evidence type="ECO:0000313" key="3">
    <source>
        <dbReference type="EMBL" id="CAF0873701.1"/>
    </source>
</evidence>
<dbReference type="PANTHER" id="PTHR45749">
    <property type="match status" value="1"/>
</dbReference>
<evidence type="ECO:0000313" key="5">
    <source>
        <dbReference type="Proteomes" id="UP000663870"/>
    </source>
</evidence>
<feature type="domain" description="TTF-type" evidence="1">
    <location>
        <begin position="248"/>
        <end position="342"/>
    </location>
</feature>